<reference evidence="2" key="1">
    <citation type="journal article" date="2023" name="G3 (Bethesda)">
        <title>Genome assembly and association tests identify interacting loci associated with vigor, precocity, and sex in interspecific pistachio rootstocks.</title>
        <authorList>
            <person name="Palmer W."/>
            <person name="Jacygrad E."/>
            <person name="Sagayaradj S."/>
            <person name="Cavanaugh K."/>
            <person name="Han R."/>
            <person name="Bertier L."/>
            <person name="Beede B."/>
            <person name="Kafkas S."/>
            <person name="Golino D."/>
            <person name="Preece J."/>
            <person name="Michelmore R."/>
        </authorList>
    </citation>
    <scope>NUCLEOTIDE SEQUENCE [LARGE SCALE GENOMIC DNA]</scope>
</reference>
<keyword evidence="2" id="KW-1185">Reference proteome</keyword>
<dbReference type="Proteomes" id="UP001164250">
    <property type="component" value="Chromosome 2"/>
</dbReference>
<sequence>MEPPFQEVILAADLRCAKCQEKVANAISRVDIDVESMVVNVSKKKVILTYKPVNEGSSSRKASAACNNLSSKLPTTAWFPSYS</sequence>
<proteinExistence type="predicted"/>
<protein>
    <submittedName>
        <fullName evidence="1">Uncharacterized protein</fullName>
    </submittedName>
</protein>
<comment type="caution">
    <text evidence="1">The sequence shown here is derived from an EMBL/GenBank/DDBJ whole genome shotgun (WGS) entry which is preliminary data.</text>
</comment>
<evidence type="ECO:0000313" key="2">
    <source>
        <dbReference type="Proteomes" id="UP001164250"/>
    </source>
</evidence>
<dbReference type="EMBL" id="CM047898">
    <property type="protein sequence ID" value="KAJ0105739.1"/>
    <property type="molecule type" value="Genomic_DNA"/>
</dbReference>
<gene>
    <name evidence="1" type="ORF">Patl1_19099</name>
</gene>
<organism evidence="1 2">
    <name type="scientific">Pistacia atlantica</name>
    <dbReference type="NCBI Taxonomy" id="434234"/>
    <lineage>
        <taxon>Eukaryota</taxon>
        <taxon>Viridiplantae</taxon>
        <taxon>Streptophyta</taxon>
        <taxon>Embryophyta</taxon>
        <taxon>Tracheophyta</taxon>
        <taxon>Spermatophyta</taxon>
        <taxon>Magnoliopsida</taxon>
        <taxon>eudicotyledons</taxon>
        <taxon>Gunneridae</taxon>
        <taxon>Pentapetalae</taxon>
        <taxon>rosids</taxon>
        <taxon>malvids</taxon>
        <taxon>Sapindales</taxon>
        <taxon>Anacardiaceae</taxon>
        <taxon>Pistacia</taxon>
    </lineage>
</organism>
<evidence type="ECO:0000313" key="1">
    <source>
        <dbReference type="EMBL" id="KAJ0105739.1"/>
    </source>
</evidence>
<accession>A0ACC1C190</accession>
<name>A0ACC1C190_9ROSI</name>